<dbReference type="CDD" id="cd14507">
    <property type="entry name" value="PTP-MTM-like"/>
    <property type="match status" value="1"/>
</dbReference>
<feature type="domain" description="Myotubularin phosphatase" evidence="6">
    <location>
        <begin position="246"/>
        <end position="952"/>
    </location>
</feature>
<feature type="coiled-coil region" evidence="4">
    <location>
        <begin position="977"/>
        <end position="1018"/>
    </location>
</feature>
<sequence length="1143" mass="127451">MDVPKHRATRTTSLRDVSDSFKMEGTGSWDVLEWTKIEPISRFVPHGNLDFLIEAEQVIAENSAHKKKSRVEHMSACVQKQVGPCVDWEKIIQTVQETLEKLFAKSQWQSMAAGIGQQCRRETLGHGVVLVNIDDAGTLMVTNFRLIFLSEGTRKVIALGTIPLATIEKFNKIAVKVQSNSRQVDKTPAPRLLQRRVVFDALLRCTKPTRLWDLYAFASGPSRFKNTTPLVRLLDEYCRLLCLGSYHATVDIIENGSFTLSNDLWRISSVNSNYTMCPSYPFALVVPKIISDDEVLQACSFRARCRLPVVSWCHPLTGAVVARSSQPLVGLMNTRSNIDEKLVAALCTKLDNGTRRMGRGVSDSRTVMKQLCFRRTKLGRYWMCPFKGGGKKPQNFLFQLLMGIDIDFEEPNKEDFAVETDSMMQGDYGNHEDPLSDFARLKHSGYLGTYLEEFDELLALAGVDNSIALAYSYWKKLTGSRNLGNHETRRTTWRNQNLVKKTRIHISDTPTYWGKVGDNHMQRTRACALKCPITRELGEIKANFKELTLKFWREQQVVVLRGDQSRYKASISVQSTVKMMEEVELGKLYIVDARPRKNALANGAMGGGSESSSNYFQSELVFLGIENIHAMRDSFVRLRECMDTHGRTSSDGMSSFLRQGESTWGGGNLSSMSASVSTLGESGWLLHVQNVLAGAAWIAARVAMENASVLVHCSHLTPPTPLSLLFIGSDGWDRTSQLVSLANLLLDPYYRTFSGFQALIEKDWLAFGHPFSDRVAMPSVSGTGNVPFELTRQPSTGNLAPSPVRQSSGTFSSQPPASSHSHNNYSPIFLQWVDCVSQLLRIYPFAFQFSAAFLVDFIDCMLSCRFGNFLCNSCPDTGYCIYSDCNFLSEKERQQFNVFEACGCLWVYLADLRTLEGGSHVHYNPFYDPLKHSGPLLPPAAALAPTLWPQFHLRWACPEEAQAGEIEAQCRKIVMKCSELQKAKEMAERKAKEVANSMESLNAELRREKQLNSSAMNTAKSMSKENIAIKRAIQSMGCKVQVSGSECIVDIESNPAVCCSSRKESGSNLRDDKVSVQVAADDVDGNSAISRVCESLCPFGSEVGGCKWPNGGCAQLGSQYVGLKANFDAFDQLSIDDSYFKYE</sequence>
<name>A0AA86W1M2_9FABA</name>
<protein>
    <recommendedName>
        <fullName evidence="6">Myotubularin phosphatase domain-containing protein</fullName>
    </recommendedName>
</protein>
<dbReference type="PANTHER" id="PTHR10807:SF8">
    <property type="entry name" value="PHOSPHATIDYLINOSITOL-3-PHOSPHATE PHOSPHATASE"/>
    <property type="match status" value="1"/>
</dbReference>
<dbReference type="EMBL" id="OY731407">
    <property type="protein sequence ID" value="CAJ1976656.1"/>
    <property type="molecule type" value="Genomic_DNA"/>
</dbReference>
<dbReference type="Gramene" id="rna-AYBTSS11_LOCUS28794">
    <property type="protein sequence ID" value="CAJ1976656.1"/>
    <property type="gene ID" value="gene-AYBTSS11_LOCUS28794"/>
</dbReference>
<organism evidence="7 8">
    <name type="scientific">Sphenostylis stenocarpa</name>
    <dbReference type="NCBI Taxonomy" id="92480"/>
    <lineage>
        <taxon>Eukaryota</taxon>
        <taxon>Viridiplantae</taxon>
        <taxon>Streptophyta</taxon>
        <taxon>Embryophyta</taxon>
        <taxon>Tracheophyta</taxon>
        <taxon>Spermatophyta</taxon>
        <taxon>Magnoliopsida</taxon>
        <taxon>eudicotyledons</taxon>
        <taxon>Gunneridae</taxon>
        <taxon>Pentapetalae</taxon>
        <taxon>rosids</taxon>
        <taxon>fabids</taxon>
        <taxon>Fabales</taxon>
        <taxon>Fabaceae</taxon>
        <taxon>Papilionoideae</taxon>
        <taxon>50 kb inversion clade</taxon>
        <taxon>NPAAA clade</taxon>
        <taxon>indigoferoid/millettioid clade</taxon>
        <taxon>Phaseoleae</taxon>
        <taxon>Sphenostylis</taxon>
    </lineage>
</organism>
<evidence type="ECO:0000313" key="7">
    <source>
        <dbReference type="EMBL" id="CAJ1976656.1"/>
    </source>
</evidence>
<gene>
    <name evidence="7" type="ORF">AYBTSS11_LOCUS28794</name>
</gene>
<comment type="similarity">
    <text evidence="1">Belongs to the protein-tyrosine phosphatase family. Non-receptor class myotubularin subfamily.</text>
</comment>
<feature type="active site" description="Phosphocysteine intermediate" evidence="2">
    <location>
        <position position="713"/>
    </location>
</feature>
<evidence type="ECO:0000256" key="4">
    <source>
        <dbReference type="SAM" id="Coils"/>
    </source>
</evidence>
<dbReference type="InterPro" id="IPR029021">
    <property type="entry name" value="Prot-tyrosine_phosphatase-like"/>
</dbReference>
<evidence type="ECO:0000259" key="6">
    <source>
        <dbReference type="PROSITE" id="PS51339"/>
    </source>
</evidence>
<dbReference type="SUPFAM" id="SSF50729">
    <property type="entry name" value="PH domain-like"/>
    <property type="match status" value="1"/>
</dbReference>
<feature type="region of interest" description="Disordered" evidence="5">
    <location>
        <begin position="791"/>
        <end position="819"/>
    </location>
</feature>
<proteinExistence type="inferred from homology"/>
<dbReference type="Proteomes" id="UP001189624">
    <property type="component" value="Chromosome 10"/>
</dbReference>
<dbReference type="GO" id="GO:0046856">
    <property type="term" value="P:phosphatidylinositol dephosphorylation"/>
    <property type="evidence" value="ECO:0007669"/>
    <property type="project" value="TreeGrafter"/>
</dbReference>
<dbReference type="InterPro" id="IPR030564">
    <property type="entry name" value="Myotubularin"/>
</dbReference>
<evidence type="ECO:0000256" key="2">
    <source>
        <dbReference type="PIRSR" id="PIRSR630564-1"/>
    </source>
</evidence>
<dbReference type="PROSITE" id="PS51339">
    <property type="entry name" value="PPASE_MYOTUBULARIN"/>
    <property type="match status" value="1"/>
</dbReference>
<evidence type="ECO:0000256" key="1">
    <source>
        <dbReference type="ARBA" id="ARBA00007471"/>
    </source>
</evidence>
<evidence type="ECO:0000313" key="8">
    <source>
        <dbReference type="Proteomes" id="UP001189624"/>
    </source>
</evidence>
<feature type="binding site" evidence="3">
    <location>
        <begin position="627"/>
        <end position="628"/>
    </location>
    <ligand>
        <name>substrate</name>
    </ligand>
</feature>
<dbReference type="GO" id="GO:0004438">
    <property type="term" value="F:phosphatidylinositol-3-phosphate phosphatase activity"/>
    <property type="evidence" value="ECO:0007669"/>
    <property type="project" value="TreeGrafter"/>
</dbReference>
<dbReference type="GO" id="GO:0106018">
    <property type="term" value="F:phosphatidylinositol-3,5-bisphosphate phosphatase activity"/>
    <property type="evidence" value="ECO:0007669"/>
    <property type="project" value="TreeGrafter"/>
</dbReference>
<dbReference type="InterPro" id="IPR010569">
    <property type="entry name" value="Myotubularin-like_Pase_dom"/>
</dbReference>
<reference evidence="7" key="1">
    <citation type="submission" date="2023-10" db="EMBL/GenBank/DDBJ databases">
        <authorList>
            <person name="Domelevo Entfellner J.-B."/>
        </authorList>
    </citation>
    <scope>NUCLEOTIDE SEQUENCE</scope>
</reference>
<dbReference type="Gene3D" id="2.30.29.30">
    <property type="entry name" value="Pleckstrin-homology domain (PH domain)/Phosphotyrosine-binding domain (PTB)"/>
    <property type="match status" value="1"/>
</dbReference>
<keyword evidence="8" id="KW-1185">Reference proteome</keyword>
<dbReference type="SUPFAM" id="SSF52799">
    <property type="entry name" value="(Phosphotyrosine protein) phosphatases II"/>
    <property type="match status" value="1"/>
</dbReference>
<feature type="compositionally biased region" description="Polar residues" evidence="5">
    <location>
        <begin position="792"/>
        <end position="819"/>
    </location>
</feature>
<keyword evidence="4" id="KW-0175">Coiled coil</keyword>
<evidence type="ECO:0000256" key="3">
    <source>
        <dbReference type="PIRSR" id="PIRSR630564-2"/>
    </source>
</evidence>
<feature type="binding site" evidence="3">
    <location>
        <begin position="713"/>
        <end position="734"/>
    </location>
    <ligand>
        <name>substrate</name>
    </ligand>
</feature>
<accession>A0AA86W1M2</accession>
<dbReference type="InterPro" id="IPR011993">
    <property type="entry name" value="PH-like_dom_sf"/>
</dbReference>
<dbReference type="GO" id="GO:0005737">
    <property type="term" value="C:cytoplasm"/>
    <property type="evidence" value="ECO:0007669"/>
    <property type="project" value="TreeGrafter"/>
</dbReference>
<dbReference type="Pfam" id="PF06602">
    <property type="entry name" value="Myotub-related"/>
    <property type="match status" value="2"/>
</dbReference>
<evidence type="ECO:0000256" key="5">
    <source>
        <dbReference type="SAM" id="MobiDB-lite"/>
    </source>
</evidence>
<dbReference type="AlphaFoldDB" id="A0AA86W1M2"/>
<dbReference type="PANTHER" id="PTHR10807">
    <property type="entry name" value="MYOTUBULARIN-RELATED"/>
    <property type="match status" value="1"/>
</dbReference>